<feature type="region of interest" description="Disordered" evidence="1">
    <location>
        <begin position="102"/>
        <end position="137"/>
    </location>
</feature>
<evidence type="ECO:0000313" key="3">
    <source>
        <dbReference type="Proteomes" id="UP000179807"/>
    </source>
</evidence>
<dbReference type="GeneID" id="94836277"/>
<feature type="compositionally biased region" description="Gly residues" evidence="1">
    <location>
        <begin position="48"/>
        <end position="58"/>
    </location>
</feature>
<keyword evidence="3" id="KW-1185">Reference proteome</keyword>
<proteinExistence type="predicted"/>
<comment type="caution">
    <text evidence="2">The sequence shown here is derived from an EMBL/GenBank/DDBJ whole genome shotgun (WGS) entry which is preliminary data.</text>
</comment>
<evidence type="ECO:0000313" key="2">
    <source>
        <dbReference type="EMBL" id="OHT10114.1"/>
    </source>
</evidence>
<evidence type="ECO:0000256" key="1">
    <source>
        <dbReference type="SAM" id="MobiDB-lite"/>
    </source>
</evidence>
<protein>
    <submittedName>
        <fullName evidence="2">Uncharacterized protein</fullName>
    </submittedName>
</protein>
<dbReference type="RefSeq" id="XP_068363250.1">
    <property type="nucleotide sequence ID" value="XM_068501573.1"/>
</dbReference>
<dbReference type="AlphaFoldDB" id="A0A1J4KGE2"/>
<dbReference type="EMBL" id="MLAK01000621">
    <property type="protein sequence ID" value="OHT10114.1"/>
    <property type="molecule type" value="Genomic_DNA"/>
</dbReference>
<accession>A0A1J4KGE2</accession>
<dbReference type="VEuPathDB" id="TrichDB:TRFO_20768"/>
<organism evidence="2 3">
    <name type="scientific">Tritrichomonas foetus</name>
    <dbReference type="NCBI Taxonomy" id="1144522"/>
    <lineage>
        <taxon>Eukaryota</taxon>
        <taxon>Metamonada</taxon>
        <taxon>Parabasalia</taxon>
        <taxon>Tritrichomonadida</taxon>
        <taxon>Tritrichomonadidae</taxon>
        <taxon>Tritrichomonas</taxon>
    </lineage>
</organism>
<feature type="region of interest" description="Disordered" evidence="1">
    <location>
        <begin position="42"/>
        <end position="76"/>
    </location>
</feature>
<name>A0A1J4KGE2_9EUKA</name>
<dbReference type="Proteomes" id="UP000179807">
    <property type="component" value="Unassembled WGS sequence"/>
</dbReference>
<sequence length="159" mass="17350">MELVMMCALTVKQKIQKLHQLHARWCKKDARPDPKVNKIAIPENVGEQKGGAFGGGKRSGGKSDDDDRLHFYDGSSTDEEVREVVNGINYITSANELVEIVNISSEDEDSVPSNDPYGSEASDPSGSQFLDPSGSPLICQITGNTFEEDAKHIEDVGRL</sequence>
<feature type="compositionally biased region" description="Basic and acidic residues" evidence="1">
    <location>
        <begin position="61"/>
        <end position="71"/>
    </location>
</feature>
<reference evidence="2" key="1">
    <citation type="submission" date="2016-10" db="EMBL/GenBank/DDBJ databases">
        <authorList>
            <person name="Benchimol M."/>
            <person name="Almeida L.G."/>
            <person name="Vasconcelos A.T."/>
            <person name="Perreira-Neves A."/>
            <person name="Rosa I.A."/>
            <person name="Tasca T."/>
            <person name="Bogo M.R."/>
            <person name="de Souza W."/>
        </authorList>
    </citation>
    <scope>NUCLEOTIDE SEQUENCE [LARGE SCALE GENOMIC DNA]</scope>
    <source>
        <strain evidence="2">K</strain>
    </source>
</reference>
<gene>
    <name evidence="2" type="ORF">TRFO_20768</name>
</gene>